<name>A0A1M6TI93_9FLAO</name>
<feature type="chain" id="PRO_5013359729" evidence="1">
    <location>
        <begin position="20"/>
        <end position="256"/>
    </location>
</feature>
<reference evidence="3" key="1">
    <citation type="submission" date="2016-11" db="EMBL/GenBank/DDBJ databases">
        <authorList>
            <person name="Varghese N."/>
            <person name="Submissions S."/>
        </authorList>
    </citation>
    <scope>NUCLEOTIDE SEQUENCE [LARGE SCALE GENOMIC DNA]</scope>
    <source>
        <strain evidence="3">DSM 26899</strain>
    </source>
</reference>
<dbReference type="EMBL" id="FRAV01000005">
    <property type="protein sequence ID" value="SHK56667.1"/>
    <property type="molecule type" value="Genomic_DNA"/>
</dbReference>
<keyword evidence="3" id="KW-1185">Reference proteome</keyword>
<protein>
    <submittedName>
        <fullName evidence="2">Uncharacterized protein</fullName>
    </submittedName>
</protein>
<dbReference type="AlphaFoldDB" id="A0A1M6TI93"/>
<evidence type="ECO:0000313" key="2">
    <source>
        <dbReference type="EMBL" id="SHK56667.1"/>
    </source>
</evidence>
<dbReference type="Proteomes" id="UP000184364">
    <property type="component" value="Unassembled WGS sequence"/>
</dbReference>
<keyword evidence="1" id="KW-0732">Signal</keyword>
<dbReference type="STRING" id="1302687.SAMN05444267_1005105"/>
<dbReference type="OrthoDB" id="1438245at2"/>
<dbReference type="RefSeq" id="WP_073291340.1">
    <property type="nucleotide sequence ID" value="NZ_FRAV01000005.1"/>
</dbReference>
<gene>
    <name evidence="2" type="ORF">SAMN05444267_1005105</name>
</gene>
<evidence type="ECO:0000313" key="3">
    <source>
        <dbReference type="Proteomes" id="UP000184364"/>
    </source>
</evidence>
<evidence type="ECO:0000256" key="1">
    <source>
        <dbReference type="SAM" id="SignalP"/>
    </source>
</evidence>
<proteinExistence type="predicted"/>
<feature type="signal peptide" evidence="1">
    <location>
        <begin position="1"/>
        <end position="19"/>
    </location>
</feature>
<accession>A0A1M6TI93</accession>
<organism evidence="2 3">
    <name type="scientific">Chryseobacterium polytrichastri</name>
    <dbReference type="NCBI Taxonomy" id="1302687"/>
    <lineage>
        <taxon>Bacteria</taxon>
        <taxon>Pseudomonadati</taxon>
        <taxon>Bacteroidota</taxon>
        <taxon>Flavobacteriia</taxon>
        <taxon>Flavobacteriales</taxon>
        <taxon>Weeksellaceae</taxon>
        <taxon>Chryseobacterium group</taxon>
        <taxon>Chryseobacterium</taxon>
    </lineage>
</organism>
<sequence length="256" mass="30489">MRFKIVILLFTFSILKIFATGQEPDKIIINNKEYDLLNNPLEKYFQNHPEYHPIYGPKLSEFQKYRNGERMLSFSTSNSRDYIATFTIEKNILSVVDIKIQDLNSENEDYISVYKQLFGDQKIVLDYSGILVIPTGDLIETANFGYSYLFTQYKLMTINKDNVVKEKELNKDEFMKFRFTQFREYKKSEDYKIELKNYLKNWEAEKKSELSPENIKKMSKKEMAQLKKEYAQPPTEDHIDGYFFVSQNPDFIIVDY</sequence>